<evidence type="ECO:0000259" key="1">
    <source>
        <dbReference type="Pfam" id="PF22691"/>
    </source>
</evidence>
<dbReference type="PANTHER" id="PTHR42870:SF1">
    <property type="entry name" value="NON-SPECIFIC LIPID-TRANSFER PROTEIN-LIKE 2"/>
    <property type="match status" value="1"/>
</dbReference>
<sequence length="387" mass="40464">MSAVISGVGETDYSKRSGRTTTHLGMRAALAAARDAGIDAREIDGVVGFPHSLSSEDVAANLGLHALRYSVTVAMGGAGSVAALGHARLAVESGAARHVLILRARNGCSGGRIHERPSQLPAQHFRTQLEHPYGWNTAAQRYAMICRRYLHEHELTREQLGAVALAARAHAQLNPRAMTHGRELTMEQYLAGRMIADPYHLFDCCLETDGACAVIVSARAAADGPPPVRVLGVAEGRPRTPDDLTNRPDLLAIGLAPAAAAVWERTGLAPADMDAAMVYDCFTFEVIHQLEAAGFAPEGGGGKFAASGAIRLGGSLPVNTHGGLLSEGHLSGLNHVVEAVRQLRGGLGGTGLGARQVEGARHVAVTGWGDLGDGSFAVLANERGTAR</sequence>
<keyword evidence="3" id="KW-1185">Reference proteome</keyword>
<reference evidence="2" key="1">
    <citation type="submission" date="2020-01" db="EMBL/GenBank/DDBJ databases">
        <title>Whole-genome analyses of novel actinobacteria.</title>
        <authorList>
            <person name="Sahin N."/>
        </authorList>
    </citation>
    <scope>NUCLEOTIDE SEQUENCE</scope>
    <source>
        <strain evidence="2">YC537</strain>
    </source>
</reference>
<evidence type="ECO:0000313" key="2">
    <source>
        <dbReference type="EMBL" id="NBE50032.1"/>
    </source>
</evidence>
<dbReference type="PIRSF" id="PIRSF000429">
    <property type="entry name" value="Ac-CoA_Ac_transf"/>
    <property type="match status" value="1"/>
</dbReference>
<evidence type="ECO:0000313" key="3">
    <source>
        <dbReference type="Proteomes" id="UP000598297"/>
    </source>
</evidence>
<dbReference type="EMBL" id="JAAAHS010000003">
    <property type="protein sequence ID" value="NBE50032.1"/>
    <property type="molecule type" value="Genomic_DNA"/>
</dbReference>
<dbReference type="InterPro" id="IPR016039">
    <property type="entry name" value="Thiolase-like"/>
</dbReference>
<dbReference type="PANTHER" id="PTHR42870">
    <property type="entry name" value="ACETYL-COA C-ACETYLTRANSFERASE"/>
    <property type="match status" value="1"/>
</dbReference>
<feature type="domain" description="Thiolase C-terminal" evidence="1">
    <location>
        <begin position="243"/>
        <end position="373"/>
    </location>
</feature>
<organism evidence="2 3">
    <name type="scientific">Streptomyces boluensis</name>
    <dbReference type="NCBI Taxonomy" id="1775135"/>
    <lineage>
        <taxon>Bacteria</taxon>
        <taxon>Bacillati</taxon>
        <taxon>Actinomycetota</taxon>
        <taxon>Actinomycetes</taxon>
        <taxon>Kitasatosporales</taxon>
        <taxon>Streptomycetaceae</taxon>
        <taxon>Streptomyces</taxon>
    </lineage>
</organism>
<gene>
    <name evidence="2" type="ORF">GUY60_01015</name>
</gene>
<dbReference type="AlphaFoldDB" id="A0A964XJT8"/>
<dbReference type="OrthoDB" id="9785768at2"/>
<protein>
    <submittedName>
        <fullName evidence="2">Transporter</fullName>
    </submittedName>
</protein>
<dbReference type="GO" id="GO:0016747">
    <property type="term" value="F:acyltransferase activity, transferring groups other than amino-acyl groups"/>
    <property type="evidence" value="ECO:0007669"/>
    <property type="project" value="InterPro"/>
</dbReference>
<comment type="caution">
    <text evidence="2">The sequence shown here is derived from an EMBL/GenBank/DDBJ whole genome shotgun (WGS) entry which is preliminary data.</text>
</comment>
<proteinExistence type="predicted"/>
<dbReference type="Pfam" id="PF22691">
    <property type="entry name" value="Thiolase_C_1"/>
    <property type="match status" value="1"/>
</dbReference>
<dbReference type="Gene3D" id="3.40.47.10">
    <property type="match status" value="1"/>
</dbReference>
<dbReference type="InterPro" id="IPR002155">
    <property type="entry name" value="Thiolase"/>
</dbReference>
<dbReference type="SUPFAM" id="SSF53901">
    <property type="entry name" value="Thiolase-like"/>
    <property type="match status" value="2"/>
</dbReference>
<dbReference type="CDD" id="cd00829">
    <property type="entry name" value="SCP-x_thiolase"/>
    <property type="match status" value="1"/>
</dbReference>
<name>A0A964XJT8_9ACTN</name>
<accession>A0A964XJT8</accession>
<dbReference type="RefSeq" id="WP_161692912.1">
    <property type="nucleotide sequence ID" value="NZ_JAAAHS010000003.1"/>
</dbReference>
<dbReference type="InterPro" id="IPR055140">
    <property type="entry name" value="Thiolase_C_2"/>
</dbReference>
<dbReference type="Proteomes" id="UP000598297">
    <property type="component" value="Unassembled WGS sequence"/>
</dbReference>